<sequence>MTTLLQKTRRINELLQQKNTLMNTSSMPYNRMAMILGDILDTITYIISSDGKLLGINEKYDINNDRVKNILVERQFPVSYTDLVDRLEKTKENIPITDD</sequence>
<keyword evidence="2" id="KW-0238">DNA-binding</keyword>
<dbReference type="EMBL" id="MTSM01000432">
    <property type="protein sequence ID" value="OPX53790.1"/>
    <property type="molecule type" value="Genomic_DNA"/>
</dbReference>
<dbReference type="Gene3D" id="3.30.450.40">
    <property type="match status" value="1"/>
</dbReference>
<evidence type="ECO:0000313" key="6">
    <source>
        <dbReference type="Proteomes" id="UP000191418"/>
    </source>
</evidence>
<dbReference type="AlphaFoldDB" id="A0A1V4T1H0"/>
<proteinExistence type="predicted"/>
<evidence type="ECO:0000313" key="5">
    <source>
        <dbReference type="EMBL" id="OPX53790.1"/>
    </source>
</evidence>
<reference evidence="5 6" key="1">
    <citation type="submission" date="2017-01" db="EMBL/GenBank/DDBJ databases">
        <title>Genome Sequencing of a Marine Spirillum, Oceanospirillum multiglobuliferum ATCC 33336, from Japan.</title>
        <authorList>
            <person name="Carney J.G."/>
            <person name="Trachtenberg A.M."/>
            <person name="Rheaume B.A."/>
            <person name="Linnane J.D."/>
            <person name="Pitts N.L."/>
            <person name="Mykles D.L."/>
            <person name="Maclea K.S."/>
        </authorList>
    </citation>
    <scope>NUCLEOTIDE SEQUENCE [LARGE SCALE GENOMIC DNA]</scope>
    <source>
        <strain evidence="5 6">ATCC 33336</strain>
    </source>
</reference>
<organism evidence="5 6">
    <name type="scientific">Oceanospirillum multiglobuliferum</name>
    <dbReference type="NCBI Taxonomy" id="64969"/>
    <lineage>
        <taxon>Bacteria</taxon>
        <taxon>Pseudomonadati</taxon>
        <taxon>Pseudomonadota</taxon>
        <taxon>Gammaproteobacteria</taxon>
        <taxon>Oceanospirillales</taxon>
        <taxon>Oceanospirillaceae</taxon>
        <taxon>Oceanospirillum</taxon>
    </lineage>
</organism>
<evidence type="ECO:0000256" key="2">
    <source>
        <dbReference type="ARBA" id="ARBA00023125"/>
    </source>
</evidence>
<name>A0A1V4T1H0_9GAMM</name>
<dbReference type="GO" id="GO:0005525">
    <property type="term" value="F:GTP binding"/>
    <property type="evidence" value="ECO:0007669"/>
    <property type="project" value="InterPro"/>
</dbReference>
<dbReference type="Proteomes" id="UP000191418">
    <property type="component" value="Unassembled WGS sequence"/>
</dbReference>
<gene>
    <name evidence="5" type="ORF">BTE48_17645</name>
</gene>
<dbReference type="InterPro" id="IPR029016">
    <property type="entry name" value="GAF-like_dom_sf"/>
</dbReference>
<feature type="domain" description="Global transcriptional regulator CodY N-terminal" evidence="4">
    <location>
        <begin position="3"/>
        <end position="98"/>
    </location>
</feature>
<evidence type="ECO:0000256" key="3">
    <source>
        <dbReference type="ARBA" id="ARBA00023163"/>
    </source>
</evidence>
<dbReference type="Pfam" id="PF06018">
    <property type="entry name" value="CodY"/>
    <property type="match status" value="1"/>
</dbReference>
<dbReference type="GO" id="GO:0003700">
    <property type="term" value="F:DNA-binding transcription factor activity"/>
    <property type="evidence" value="ECO:0007669"/>
    <property type="project" value="InterPro"/>
</dbReference>
<dbReference type="PANTHER" id="PTHR40062:SF1">
    <property type="entry name" value="GLOBAL TRANSCRIPTIONAL REGULATOR CODY"/>
    <property type="match status" value="1"/>
</dbReference>
<dbReference type="InterPro" id="IPR014154">
    <property type="entry name" value="CodY"/>
</dbReference>
<evidence type="ECO:0000256" key="1">
    <source>
        <dbReference type="ARBA" id="ARBA00023015"/>
    </source>
</evidence>
<keyword evidence="6" id="KW-1185">Reference proteome</keyword>
<dbReference type="GO" id="GO:0003677">
    <property type="term" value="F:DNA binding"/>
    <property type="evidence" value="ECO:0007669"/>
    <property type="project" value="UniProtKB-KW"/>
</dbReference>
<dbReference type="InterPro" id="IPR010312">
    <property type="entry name" value="Transc_reg_CodY_N"/>
</dbReference>
<dbReference type="GO" id="GO:0045892">
    <property type="term" value="P:negative regulation of DNA-templated transcription"/>
    <property type="evidence" value="ECO:0007669"/>
    <property type="project" value="InterPro"/>
</dbReference>
<feature type="non-terminal residue" evidence="5">
    <location>
        <position position="99"/>
    </location>
</feature>
<keyword evidence="1" id="KW-0805">Transcription regulation</keyword>
<dbReference type="PANTHER" id="PTHR40062">
    <property type="entry name" value="GTP-SENSING TRANSCRIPTIONAL PLEIOTROPIC REPRESSOR CODY"/>
    <property type="match status" value="1"/>
</dbReference>
<keyword evidence="3" id="KW-0804">Transcription</keyword>
<comment type="caution">
    <text evidence="5">The sequence shown here is derived from an EMBL/GenBank/DDBJ whole genome shotgun (WGS) entry which is preliminary data.</text>
</comment>
<accession>A0A1V4T1H0</accession>
<evidence type="ECO:0000259" key="4">
    <source>
        <dbReference type="Pfam" id="PF06018"/>
    </source>
</evidence>
<protein>
    <submittedName>
        <fullName evidence="5">Transcriptional repressor CodY</fullName>
    </submittedName>
</protein>